<evidence type="ECO:0000313" key="8">
    <source>
        <dbReference type="Proteomes" id="UP000541610"/>
    </source>
</evidence>
<keyword evidence="3" id="KW-0963">Cytoplasm</keyword>
<dbReference type="Proteomes" id="UP000541610">
    <property type="component" value="Unassembled WGS sequence"/>
</dbReference>
<evidence type="ECO:0000256" key="6">
    <source>
        <dbReference type="RuleBase" id="RU003909"/>
    </source>
</evidence>
<comment type="similarity">
    <text evidence="2 6">Belongs to the profilin family.</text>
</comment>
<dbReference type="AlphaFoldDB" id="A0A7J6P7S0"/>
<evidence type="ECO:0000256" key="4">
    <source>
        <dbReference type="ARBA" id="ARBA00023203"/>
    </source>
</evidence>
<gene>
    <name evidence="7" type="ORF">FOZ60_013945</name>
</gene>
<dbReference type="InterPro" id="IPR048278">
    <property type="entry name" value="PFN"/>
</dbReference>
<proteinExistence type="inferred from homology"/>
<dbReference type="PANTHER" id="PTHR11604:SF0">
    <property type="entry name" value="PROFILIN"/>
    <property type="match status" value="1"/>
</dbReference>
<dbReference type="EMBL" id="JABANP010000064">
    <property type="protein sequence ID" value="KAF4692204.1"/>
    <property type="molecule type" value="Genomic_DNA"/>
</dbReference>
<accession>A0A7J6P7S0</accession>
<organism evidence="7 8">
    <name type="scientific">Perkinsus olseni</name>
    <name type="common">Perkinsus atlanticus</name>
    <dbReference type="NCBI Taxonomy" id="32597"/>
    <lineage>
        <taxon>Eukaryota</taxon>
        <taxon>Sar</taxon>
        <taxon>Alveolata</taxon>
        <taxon>Perkinsozoa</taxon>
        <taxon>Perkinsea</taxon>
        <taxon>Perkinsida</taxon>
        <taxon>Perkinsidae</taxon>
        <taxon>Perkinsus</taxon>
    </lineage>
</organism>
<comment type="caution">
    <text evidence="7">The sequence shown here is derived from an EMBL/GenBank/DDBJ whole genome shotgun (WGS) entry which is preliminary data.</text>
</comment>
<dbReference type="OrthoDB" id="421374at2759"/>
<evidence type="ECO:0000256" key="2">
    <source>
        <dbReference type="ARBA" id="ARBA00010058"/>
    </source>
</evidence>
<dbReference type="InterPro" id="IPR005455">
    <property type="entry name" value="PFN_euk"/>
</dbReference>
<comment type="subcellular location">
    <subcellularLocation>
        <location evidence="1">Cytoplasm</location>
        <location evidence="1">Cytoskeleton</location>
    </subcellularLocation>
</comment>
<dbReference type="PANTHER" id="PTHR11604">
    <property type="entry name" value="PROFILIN"/>
    <property type="match status" value="1"/>
</dbReference>
<sequence>MSWNDYISHYLLSEGKCYAGALGNSSDYKLFAAQGATSEEEGWAATFSEDFVTEVLVDEVTERTERVTINEATALREAMETGTTSQGLFIGGNKYRIVKYETDFDCAGQEVVCLFGALGKKGVCVINTGTMLVMGMYDEELGQTGGNCKSACAAFAEYYQGPSSWTSRPMASGGGDTDCCYDGVVVVSKMHFEDHLRCVVVEFGME</sequence>
<dbReference type="InterPro" id="IPR036140">
    <property type="entry name" value="PFN_sf"/>
</dbReference>
<dbReference type="Pfam" id="PF00235">
    <property type="entry name" value="Profilin"/>
    <property type="match status" value="1"/>
</dbReference>
<evidence type="ECO:0000256" key="3">
    <source>
        <dbReference type="ARBA" id="ARBA00022490"/>
    </source>
</evidence>
<dbReference type="SMART" id="SM00392">
    <property type="entry name" value="PROF"/>
    <property type="match status" value="1"/>
</dbReference>
<evidence type="ECO:0000256" key="5">
    <source>
        <dbReference type="ARBA" id="ARBA00023212"/>
    </source>
</evidence>
<keyword evidence="4 6" id="KW-0009">Actin-binding</keyword>
<dbReference type="Gene3D" id="3.30.450.30">
    <property type="entry name" value="Dynein light chain 2a, cytoplasmic"/>
    <property type="match status" value="1"/>
</dbReference>
<dbReference type="GO" id="GO:0003785">
    <property type="term" value="F:actin monomer binding"/>
    <property type="evidence" value="ECO:0007669"/>
    <property type="project" value="TreeGrafter"/>
</dbReference>
<evidence type="ECO:0000313" key="7">
    <source>
        <dbReference type="EMBL" id="KAF4692204.1"/>
    </source>
</evidence>
<reference evidence="7 8" key="1">
    <citation type="submission" date="2020-04" db="EMBL/GenBank/DDBJ databases">
        <title>Perkinsus olseni comparative genomics.</title>
        <authorList>
            <person name="Bogema D.R."/>
        </authorList>
    </citation>
    <scope>NUCLEOTIDE SEQUENCE [LARGE SCALE GENOMIC DNA]</scope>
    <source>
        <strain evidence="7">00978-12</strain>
    </source>
</reference>
<dbReference type="SUPFAM" id="SSF55770">
    <property type="entry name" value="Profilin (actin-binding protein)"/>
    <property type="match status" value="1"/>
</dbReference>
<dbReference type="GO" id="GO:0005856">
    <property type="term" value="C:cytoskeleton"/>
    <property type="evidence" value="ECO:0007669"/>
    <property type="project" value="UniProtKB-SubCell"/>
</dbReference>
<keyword evidence="5" id="KW-0206">Cytoskeleton</keyword>
<name>A0A7J6P7S0_PEROL</name>
<evidence type="ECO:0000256" key="1">
    <source>
        <dbReference type="ARBA" id="ARBA00004245"/>
    </source>
</evidence>
<dbReference type="GO" id="GO:0005938">
    <property type="term" value="C:cell cortex"/>
    <property type="evidence" value="ECO:0007669"/>
    <property type="project" value="TreeGrafter"/>
</dbReference>
<protein>
    <recommendedName>
        <fullName evidence="6">Profilin</fullName>
    </recommendedName>
</protein>